<dbReference type="AlphaFoldDB" id="A0A6C0AYB9"/>
<accession>A0A6C0AYB9</accession>
<evidence type="ECO:0000313" key="2">
    <source>
        <dbReference type="EMBL" id="QHS84205.1"/>
    </source>
</evidence>
<sequence>MEEKNINQVVPEKKKRGRKPKVKVPTEEPIEPEVKVQKKRGRKPKGGKIISNIKSIDSDNFVKTNVVLHLKCSLEDLNSELSDDNKEIQSFNLNQTNLDYEVIENNQPVEIPKLETTSESISSTQYQTNIENEEKLINIKLKSLQKQLHTNDISDKKSACFWCTYGFDNPPIYIPKYKTNDNYFVYGCFCSPECSVSHLMNENIDTTEKFERYQLLNFIYSKIYNYKINIKPAPNPHYVLDKYYGNLTIQEYRKLLRNDRLLMIIDKPLTRILPELHEENNDFLSMKNSITNNSAYQIKKKTKISKSSTSIF</sequence>
<feature type="compositionally biased region" description="Basic residues" evidence="1">
    <location>
        <begin position="37"/>
        <end position="46"/>
    </location>
</feature>
<organism evidence="2">
    <name type="scientific">viral metagenome</name>
    <dbReference type="NCBI Taxonomy" id="1070528"/>
    <lineage>
        <taxon>unclassified sequences</taxon>
        <taxon>metagenomes</taxon>
        <taxon>organismal metagenomes</taxon>
    </lineage>
</organism>
<evidence type="ECO:0008006" key="3">
    <source>
        <dbReference type="Google" id="ProtNLM"/>
    </source>
</evidence>
<name>A0A6C0AYB9_9ZZZZ</name>
<proteinExistence type="predicted"/>
<protein>
    <recommendedName>
        <fullName evidence="3">MYM-type domain-containing protein</fullName>
    </recommendedName>
</protein>
<feature type="compositionally biased region" description="Basic residues" evidence="1">
    <location>
        <begin position="13"/>
        <end position="22"/>
    </location>
</feature>
<reference evidence="2" key="1">
    <citation type="journal article" date="2020" name="Nature">
        <title>Giant virus diversity and host interactions through global metagenomics.</title>
        <authorList>
            <person name="Schulz F."/>
            <person name="Roux S."/>
            <person name="Paez-Espino D."/>
            <person name="Jungbluth S."/>
            <person name="Walsh D.A."/>
            <person name="Denef V.J."/>
            <person name="McMahon K.D."/>
            <person name="Konstantinidis K.T."/>
            <person name="Eloe-Fadrosh E.A."/>
            <person name="Kyrpides N.C."/>
            <person name="Woyke T."/>
        </authorList>
    </citation>
    <scope>NUCLEOTIDE SEQUENCE</scope>
    <source>
        <strain evidence="2">GVMAG-S-ERX555965-48</strain>
    </source>
</reference>
<evidence type="ECO:0000256" key="1">
    <source>
        <dbReference type="SAM" id="MobiDB-lite"/>
    </source>
</evidence>
<feature type="region of interest" description="Disordered" evidence="1">
    <location>
        <begin position="1"/>
        <end position="47"/>
    </location>
</feature>
<dbReference type="EMBL" id="MN738774">
    <property type="protein sequence ID" value="QHS84205.1"/>
    <property type="molecule type" value="Genomic_DNA"/>
</dbReference>